<accession>B1I1N8</accession>
<feature type="binding site" evidence="13">
    <location>
        <begin position="205"/>
        <end position="208"/>
    </location>
    <ligand>
        <name>ATP</name>
        <dbReference type="ChEBI" id="CHEBI:30616"/>
    </ligand>
</feature>
<evidence type="ECO:0000256" key="6">
    <source>
        <dbReference type="ARBA" id="ARBA00022490"/>
    </source>
</evidence>
<organism evidence="14 15">
    <name type="scientific">Desulforudis audaxviator (strain MP104C)</name>
    <dbReference type="NCBI Taxonomy" id="477974"/>
    <lineage>
        <taxon>Bacteria</taxon>
        <taxon>Bacillati</taxon>
        <taxon>Bacillota</taxon>
        <taxon>Clostridia</taxon>
        <taxon>Thermoanaerobacterales</taxon>
        <taxon>Candidatus Desulforudaceae</taxon>
        <taxon>Candidatus Desulforudis</taxon>
    </lineage>
</organism>
<dbReference type="Pfam" id="PF02569">
    <property type="entry name" value="Pantoate_ligase"/>
    <property type="match status" value="1"/>
</dbReference>
<dbReference type="GO" id="GO:0004592">
    <property type="term" value="F:pantoate-beta-alanine ligase activity"/>
    <property type="evidence" value="ECO:0007669"/>
    <property type="project" value="UniProtKB-UniRule"/>
</dbReference>
<comment type="catalytic activity">
    <reaction evidence="11 13">
        <text>(R)-pantoate + beta-alanine + ATP = (R)-pantothenate + AMP + diphosphate + H(+)</text>
        <dbReference type="Rhea" id="RHEA:10912"/>
        <dbReference type="ChEBI" id="CHEBI:15378"/>
        <dbReference type="ChEBI" id="CHEBI:15980"/>
        <dbReference type="ChEBI" id="CHEBI:29032"/>
        <dbReference type="ChEBI" id="CHEBI:30616"/>
        <dbReference type="ChEBI" id="CHEBI:33019"/>
        <dbReference type="ChEBI" id="CHEBI:57966"/>
        <dbReference type="ChEBI" id="CHEBI:456215"/>
        <dbReference type="EC" id="6.3.2.1"/>
    </reaction>
</comment>
<dbReference type="GO" id="GO:0005829">
    <property type="term" value="C:cytosol"/>
    <property type="evidence" value="ECO:0007669"/>
    <property type="project" value="TreeGrafter"/>
</dbReference>
<evidence type="ECO:0000256" key="13">
    <source>
        <dbReference type="HAMAP-Rule" id="MF_00158"/>
    </source>
</evidence>
<feature type="binding site" evidence="13">
    <location>
        <position position="197"/>
    </location>
    <ligand>
        <name>ATP</name>
        <dbReference type="ChEBI" id="CHEBI:30616"/>
    </ligand>
</feature>
<evidence type="ECO:0000256" key="2">
    <source>
        <dbReference type="ARBA" id="ARBA00004990"/>
    </source>
</evidence>
<feature type="binding site" evidence="13">
    <location>
        <begin position="51"/>
        <end position="58"/>
    </location>
    <ligand>
        <name>ATP</name>
        <dbReference type="ChEBI" id="CHEBI:30616"/>
    </ligand>
</feature>
<comment type="pathway">
    <text evidence="2 13">Cofactor biosynthesis; (R)-pantothenate biosynthesis; (R)-pantothenate from (R)-pantoate and beta-alanine: step 1/1.</text>
</comment>
<dbReference type="PANTHER" id="PTHR21299">
    <property type="entry name" value="CYTIDYLATE KINASE/PANTOATE-BETA-ALANINE LIGASE"/>
    <property type="match status" value="1"/>
</dbReference>
<dbReference type="GO" id="GO:0005524">
    <property type="term" value="F:ATP binding"/>
    <property type="evidence" value="ECO:0007669"/>
    <property type="project" value="UniProtKB-KW"/>
</dbReference>
<comment type="subunit">
    <text evidence="13">Homodimer.</text>
</comment>
<comment type="subcellular location">
    <subcellularLocation>
        <location evidence="1 13">Cytoplasm</location>
    </subcellularLocation>
</comment>
<dbReference type="NCBIfam" id="TIGR00018">
    <property type="entry name" value="panC"/>
    <property type="match status" value="1"/>
</dbReference>
<evidence type="ECO:0000256" key="7">
    <source>
        <dbReference type="ARBA" id="ARBA00022598"/>
    </source>
</evidence>
<dbReference type="CDD" id="cd00560">
    <property type="entry name" value="PanC"/>
    <property type="match status" value="1"/>
</dbReference>
<sequence length="327" mass="35154">MAIQGDLGQNALNSPRLGGLSDLRVCATVAEIRDVVAGLRRSGGIALVPTMGYFHEGHLTLMREARRRFPYVVVSIFVNPIQFGPNEDLEAYPRNLERDLRLAREAGVTAVFVPGTDEMYPDQSCTFVQVDGISGVLCGRSRPGHFRGVATVVAKLFNIVRPDAAFFGWKDAQQVLVVRRLVRDLNLDVEIIAVPTVREPDGLAMSSRNTYLSPAERRAATVLYRSLLAAREAVLSGEGLPAVRDRLAAAIAAEPAAGLEYAEILALPGLTAPGPGDRELLLAVAARFGRARLIDNVVVRLPGEMVRSKVAAVSGGRGNNAPENAQV</sequence>
<keyword evidence="15" id="KW-1185">Reference proteome</keyword>
<comment type="miscellaneous">
    <text evidence="13">The reaction proceeds by a bi uni uni bi ping pong mechanism.</text>
</comment>
<dbReference type="FunFam" id="3.40.50.620:FF:000114">
    <property type="entry name" value="Pantothenate synthetase"/>
    <property type="match status" value="1"/>
</dbReference>
<dbReference type="eggNOG" id="COG0414">
    <property type="taxonomic scope" value="Bacteria"/>
</dbReference>
<dbReference type="KEGG" id="dau:Daud_0101"/>
<reference evidence="15" key="1">
    <citation type="submission" date="2007-10" db="EMBL/GenBank/DDBJ databases">
        <title>Complete sequence of chromosome of Desulforudis audaxviator MP104C.</title>
        <authorList>
            <person name="Copeland A."/>
            <person name="Lucas S."/>
            <person name="Lapidus A."/>
            <person name="Barry K."/>
            <person name="Glavina del Rio T."/>
            <person name="Dalin E."/>
            <person name="Tice H."/>
            <person name="Bruce D."/>
            <person name="Pitluck S."/>
            <person name="Lowry S.R."/>
            <person name="Larimer F."/>
            <person name="Land M.L."/>
            <person name="Hauser L."/>
            <person name="Kyrpides N."/>
            <person name="Ivanova N.N."/>
            <person name="Richardson P."/>
        </authorList>
    </citation>
    <scope>NUCLEOTIDE SEQUENCE [LARGE SCALE GENOMIC DNA]</scope>
    <source>
        <strain evidence="15">MP104C</strain>
    </source>
</reference>
<dbReference type="InterPro" id="IPR003721">
    <property type="entry name" value="Pantoate_ligase"/>
</dbReference>
<dbReference type="EC" id="6.3.2.1" evidence="4 13"/>
<feature type="binding site" evidence="13">
    <location>
        <position position="174"/>
    </location>
    <ligand>
        <name>(R)-pantoate</name>
        <dbReference type="ChEBI" id="CHEBI:15980"/>
    </ligand>
</feature>
<dbReference type="HAMAP" id="MF_00158">
    <property type="entry name" value="PanC"/>
    <property type="match status" value="1"/>
</dbReference>
<evidence type="ECO:0000256" key="1">
    <source>
        <dbReference type="ARBA" id="ARBA00004496"/>
    </source>
</evidence>
<evidence type="ECO:0000256" key="8">
    <source>
        <dbReference type="ARBA" id="ARBA00022655"/>
    </source>
</evidence>
<dbReference type="Gene3D" id="3.40.50.620">
    <property type="entry name" value="HUPs"/>
    <property type="match status" value="1"/>
</dbReference>
<reference evidence="14 15" key="2">
    <citation type="journal article" date="2008" name="Science">
        <title>Environmental genomics reveals a single-species ecosystem deep within Earth.</title>
        <authorList>
            <person name="Chivian D."/>
            <person name="Brodie E.L."/>
            <person name="Alm E.J."/>
            <person name="Culley D.E."/>
            <person name="Dehal P.S."/>
            <person name="Desantis T.Z."/>
            <person name="Gihring T.M."/>
            <person name="Lapidus A."/>
            <person name="Lin L.H."/>
            <person name="Lowry S.R."/>
            <person name="Moser D.P."/>
            <person name="Richardson P.M."/>
            <person name="Southam G."/>
            <person name="Wanger G."/>
            <person name="Pratt L.M."/>
            <person name="Andersen G.L."/>
            <person name="Hazen T.C."/>
            <person name="Brockman F.J."/>
            <person name="Arkin A.P."/>
            <person name="Onstott T.C."/>
        </authorList>
    </citation>
    <scope>NUCLEOTIDE SEQUENCE [LARGE SCALE GENOMIC DNA]</scope>
    <source>
        <strain evidence="14 15">MP104C</strain>
    </source>
</reference>
<feature type="active site" description="Proton donor" evidence="13">
    <location>
        <position position="58"/>
    </location>
</feature>
<evidence type="ECO:0000256" key="5">
    <source>
        <dbReference type="ARBA" id="ARBA00014155"/>
    </source>
</evidence>
<dbReference type="EMBL" id="CP000860">
    <property type="protein sequence ID" value="ACA58669.1"/>
    <property type="molecule type" value="Genomic_DNA"/>
</dbReference>
<feature type="binding site" evidence="13">
    <location>
        <position position="82"/>
    </location>
    <ligand>
        <name>beta-alanine</name>
        <dbReference type="ChEBI" id="CHEBI:57966"/>
    </ligand>
</feature>
<dbReference type="InterPro" id="IPR004821">
    <property type="entry name" value="Cyt_trans-like"/>
</dbReference>
<keyword evidence="6 13" id="KW-0963">Cytoplasm</keyword>
<dbReference type="InterPro" id="IPR014729">
    <property type="entry name" value="Rossmann-like_a/b/a_fold"/>
</dbReference>
<evidence type="ECO:0000313" key="15">
    <source>
        <dbReference type="Proteomes" id="UP000008544"/>
    </source>
</evidence>
<feature type="binding site" evidence="13">
    <location>
        <begin position="168"/>
        <end position="171"/>
    </location>
    <ligand>
        <name>ATP</name>
        <dbReference type="ChEBI" id="CHEBI:30616"/>
    </ligand>
</feature>
<feature type="binding site" evidence="13">
    <location>
        <position position="82"/>
    </location>
    <ligand>
        <name>(R)-pantoate</name>
        <dbReference type="ChEBI" id="CHEBI:15980"/>
    </ligand>
</feature>
<name>B1I1N8_DESAP</name>
<evidence type="ECO:0000256" key="10">
    <source>
        <dbReference type="ARBA" id="ARBA00022840"/>
    </source>
</evidence>
<dbReference type="Gene3D" id="3.30.1300.10">
    <property type="entry name" value="Pantoate-beta-alanine ligase, C-terminal domain"/>
    <property type="match status" value="1"/>
</dbReference>
<evidence type="ECO:0000256" key="11">
    <source>
        <dbReference type="ARBA" id="ARBA00048258"/>
    </source>
</evidence>
<dbReference type="STRING" id="477974.Daud_0101"/>
<keyword evidence="9 13" id="KW-0547">Nucleotide-binding</keyword>
<dbReference type="Proteomes" id="UP000008544">
    <property type="component" value="Chromosome"/>
</dbReference>
<dbReference type="GO" id="GO:0015940">
    <property type="term" value="P:pantothenate biosynthetic process"/>
    <property type="evidence" value="ECO:0007669"/>
    <property type="project" value="UniProtKB-UniRule"/>
</dbReference>
<dbReference type="SUPFAM" id="SSF52374">
    <property type="entry name" value="Nucleotidylyl transferase"/>
    <property type="match status" value="1"/>
</dbReference>
<keyword evidence="8 13" id="KW-0566">Pantothenate biosynthesis</keyword>
<dbReference type="PANTHER" id="PTHR21299:SF1">
    <property type="entry name" value="PANTOATE--BETA-ALANINE LIGASE"/>
    <property type="match status" value="1"/>
</dbReference>
<evidence type="ECO:0000313" key="14">
    <source>
        <dbReference type="EMBL" id="ACA58669.1"/>
    </source>
</evidence>
<dbReference type="NCBIfam" id="TIGR00125">
    <property type="entry name" value="cyt_tran_rel"/>
    <property type="match status" value="1"/>
</dbReference>
<dbReference type="HOGENOM" id="CLU_047148_0_0_9"/>
<evidence type="ECO:0000256" key="4">
    <source>
        <dbReference type="ARBA" id="ARBA00012219"/>
    </source>
</evidence>
<protein>
    <recommendedName>
        <fullName evidence="5 13">Pantothenate synthetase</fullName>
        <shortName evidence="13">PS</shortName>
        <ecNumber evidence="4 13">6.3.2.1</ecNumber>
    </recommendedName>
    <alternativeName>
        <fullName evidence="13">Pantoate--beta-alanine ligase</fullName>
    </alternativeName>
    <alternativeName>
        <fullName evidence="13">Pantoate-activating enzyme</fullName>
    </alternativeName>
</protein>
<dbReference type="AlphaFoldDB" id="B1I1N8"/>
<keyword evidence="7 13" id="KW-0436">Ligase</keyword>
<gene>
    <name evidence="13" type="primary">panC</name>
    <name evidence="14" type="ordered locus">Daud_0101</name>
</gene>
<dbReference type="UniPathway" id="UPA00028">
    <property type="reaction ID" value="UER00005"/>
</dbReference>
<keyword evidence="10 13" id="KW-0067">ATP-binding</keyword>
<comment type="function">
    <text evidence="12 13">Catalyzes the condensation of pantoate with beta-alanine in an ATP-dependent reaction via a pantoyl-adenylate intermediate.</text>
</comment>
<proteinExistence type="inferred from homology"/>
<dbReference type="RefSeq" id="WP_012301263.1">
    <property type="nucleotide sequence ID" value="NC_010424.1"/>
</dbReference>
<evidence type="ECO:0000256" key="9">
    <source>
        <dbReference type="ARBA" id="ARBA00022741"/>
    </source>
</evidence>
<evidence type="ECO:0000256" key="3">
    <source>
        <dbReference type="ARBA" id="ARBA00009256"/>
    </source>
</evidence>
<dbReference type="InterPro" id="IPR042176">
    <property type="entry name" value="Pantoate_ligase_C"/>
</dbReference>
<evidence type="ECO:0000256" key="12">
    <source>
        <dbReference type="ARBA" id="ARBA00055042"/>
    </source>
</evidence>
<comment type="similarity">
    <text evidence="3 13">Belongs to the pantothenate synthetase family.</text>
</comment>